<feature type="compositionally biased region" description="Polar residues" evidence="1">
    <location>
        <begin position="152"/>
        <end position="165"/>
    </location>
</feature>
<feature type="compositionally biased region" description="Basic and acidic residues" evidence="1">
    <location>
        <begin position="535"/>
        <end position="555"/>
    </location>
</feature>
<feature type="region of interest" description="Disordered" evidence="1">
    <location>
        <begin position="522"/>
        <end position="555"/>
    </location>
</feature>
<feature type="compositionally biased region" description="Low complexity" evidence="1">
    <location>
        <begin position="36"/>
        <end position="46"/>
    </location>
</feature>
<dbReference type="EMBL" id="JAPFFF010000001">
    <property type="protein sequence ID" value="KAK8900258.1"/>
    <property type="molecule type" value="Genomic_DNA"/>
</dbReference>
<feature type="region of interest" description="Disordered" evidence="1">
    <location>
        <begin position="414"/>
        <end position="488"/>
    </location>
</feature>
<name>A0ABR2LB52_9EUKA</name>
<accession>A0ABR2LB52</accession>
<gene>
    <name evidence="2" type="ORF">M9Y10_002581</name>
</gene>
<feature type="compositionally biased region" description="Low complexity" evidence="1">
    <location>
        <begin position="130"/>
        <end position="151"/>
    </location>
</feature>
<evidence type="ECO:0000256" key="1">
    <source>
        <dbReference type="SAM" id="MobiDB-lite"/>
    </source>
</evidence>
<feature type="compositionally biased region" description="Polar residues" evidence="1">
    <location>
        <begin position="172"/>
        <end position="181"/>
    </location>
</feature>
<feature type="compositionally biased region" description="Basic and acidic residues" evidence="1">
    <location>
        <begin position="440"/>
        <end position="450"/>
    </location>
</feature>
<feature type="region of interest" description="Disordered" evidence="1">
    <location>
        <begin position="1"/>
        <end position="59"/>
    </location>
</feature>
<reference evidence="2 3" key="1">
    <citation type="submission" date="2024-04" db="EMBL/GenBank/DDBJ databases">
        <title>Tritrichomonas musculus Genome.</title>
        <authorList>
            <person name="Alves-Ferreira E."/>
            <person name="Grigg M."/>
            <person name="Lorenzi H."/>
            <person name="Galac M."/>
        </authorList>
    </citation>
    <scope>NUCLEOTIDE SEQUENCE [LARGE SCALE GENOMIC DNA]</scope>
    <source>
        <strain evidence="2 3">EAF2021</strain>
    </source>
</reference>
<organism evidence="2 3">
    <name type="scientific">Tritrichomonas musculus</name>
    <dbReference type="NCBI Taxonomy" id="1915356"/>
    <lineage>
        <taxon>Eukaryota</taxon>
        <taxon>Metamonada</taxon>
        <taxon>Parabasalia</taxon>
        <taxon>Tritrichomonadida</taxon>
        <taxon>Tritrichomonadidae</taxon>
        <taxon>Tritrichomonas</taxon>
    </lineage>
</organism>
<evidence type="ECO:0000313" key="3">
    <source>
        <dbReference type="Proteomes" id="UP001470230"/>
    </source>
</evidence>
<proteinExistence type="predicted"/>
<protein>
    <submittedName>
        <fullName evidence="2">Uncharacterized protein</fullName>
    </submittedName>
</protein>
<feature type="compositionally biased region" description="Polar residues" evidence="1">
    <location>
        <begin position="458"/>
        <end position="488"/>
    </location>
</feature>
<evidence type="ECO:0000313" key="2">
    <source>
        <dbReference type="EMBL" id="KAK8900258.1"/>
    </source>
</evidence>
<feature type="region of interest" description="Disordered" evidence="1">
    <location>
        <begin position="123"/>
        <end position="187"/>
    </location>
</feature>
<feature type="compositionally biased region" description="Polar residues" evidence="1">
    <location>
        <begin position="47"/>
        <end position="59"/>
    </location>
</feature>
<dbReference type="PANTHER" id="PTHR47026:SF2">
    <property type="entry name" value="FLAGELLAR ASSOCIATED PROTEIN"/>
    <property type="match status" value="1"/>
</dbReference>
<comment type="caution">
    <text evidence="2">The sequence shown here is derived from an EMBL/GenBank/DDBJ whole genome shotgun (WGS) entry which is preliminary data.</text>
</comment>
<dbReference type="Proteomes" id="UP001470230">
    <property type="component" value="Unassembled WGS sequence"/>
</dbReference>
<keyword evidence="3" id="KW-1185">Reference proteome</keyword>
<sequence>MNSPISASKNRAVIRRPITKSSPLRKSAPARVIIARSNSRSSQSSSYPNKHSTSSLRNPTYINDSTLIELRNRFYENPDFESVDNDTLQKLQAHLREYIQDRALFEDYDNAEKATSLTELIKQEISKRPNNNSSTKSESNSQSNNLESSSNIDTNNESDNESIQNADKEADTNSNTNSDVPNNDEKKRLSDFEEKWKNKFENFDQGTDQKIKELEEKQSSQLEEFEKIWSTEKPQKYRKASSQLLQLKKIERTLALSGQFDQARTIHSEAEKLAAKEQKELQTILIRDYRSAKENFLSKQRQEKQKLIDSRQETRSTMEIQKNAEYNKLLKRNVVVQDKLKEAQRGTMRERSGVIKPDYGTSVSNLNQNKAKVNDNIIPPLFAPNDPNFVEEDERRMREKRKKQLEFHKINADKSLLEYTVQPSPRGENDEDNANDQNSNEEKEKEKVNDYLDPAFSYGSNDNRQPENNNTQTNKTIDDTNSNQTQESNDYVHINIDFNNGINDQTDENKINNTNEFPFKENNENNIAEATTNNTDKDNISNYEESKPEETENKGDLSNLISICGSVINNNNN</sequence>
<feature type="compositionally biased region" description="Low complexity" evidence="1">
    <location>
        <begin position="524"/>
        <end position="534"/>
    </location>
</feature>
<dbReference type="PANTHER" id="PTHR47026">
    <property type="entry name" value="PIGMENTOSA GTPASE REGULATOR-LIKE PROTEIN, PUTATIVE-RELATED"/>
    <property type="match status" value="1"/>
</dbReference>